<feature type="compositionally biased region" description="Low complexity" evidence="1">
    <location>
        <begin position="275"/>
        <end position="294"/>
    </location>
</feature>
<dbReference type="PRINTS" id="PR02051">
    <property type="entry name" value="PROTEINF175"/>
</dbReference>
<dbReference type="PANTHER" id="PTHR31728">
    <property type="entry name" value="ABRAXAS FAMILY MEMBER"/>
    <property type="match status" value="1"/>
</dbReference>
<dbReference type="GO" id="GO:0008608">
    <property type="term" value="P:attachment of spindle microtubules to kinetochore"/>
    <property type="evidence" value="ECO:0007669"/>
    <property type="project" value="TreeGrafter"/>
</dbReference>
<organism evidence="3">
    <name type="scientific">Clastoptera arizonana</name>
    <name type="common">Arizona spittle bug</name>
    <dbReference type="NCBI Taxonomy" id="38151"/>
    <lineage>
        <taxon>Eukaryota</taxon>
        <taxon>Metazoa</taxon>
        <taxon>Ecdysozoa</taxon>
        <taxon>Arthropoda</taxon>
        <taxon>Hexapoda</taxon>
        <taxon>Insecta</taxon>
        <taxon>Pterygota</taxon>
        <taxon>Neoptera</taxon>
        <taxon>Paraneoptera</taxon>
        <taxon>Hemiptera</taxon>
        <taxon>Auchenorrhyncha</taxon>
        <taxon>Cercopoidea</taxon>
        <taxon>Clastopteridae</taxon>
        <taxon>Clastoptera</taxon>
    </lineage>
</organism>
<dbReference type="GO" id="GO:0070536">
    <property type="term" value="P:protein K63-linked deubiquitination"/>
    <property type="evidence" value="ECO:0007669"/>
    <property type="project" value="TreeGrafter"/>
</dbReference>
<name>A0A1B6DL46_9HEMI</name>
<dbReference type="EMBL" id="GEDC01010936">
    <property type="protein sequence ID" value="JAS26362.1"/>
    <property type="molecule type" value="Transcribed_RNA"/>
</dbReference>
<dbReference type="GO" id="GO:0031593">
    <property type="term" value="F:polyubiquitin modification-dependent protein binding"/>
    <property type="evidence" value="ECO:0007669"/>
    <property type="project" value="TreeGrafter"/>
</dbReference>
<feature type="compositionally biased region" description="Polar residues" evidence="1">
    <location>
        <begin position="256"/>
        <end position="274"/>
    </location>
</feature>
<reference evidence="3" key="1">
    <citation type="submission" date="2015-12" db="EMBL/GenBank/DDBJ databases">
        <title>De novo transcriptome assembly of four potential Pierce s Disease insect vectors from Arizona vineyards.</title>
        <authorList>
            <person name="Tassone E.E."/>
        </authorList>
    </citation>
    <scope>NUCLEOTIDE SEQUENCE</scope>
</reference>
<dbReference type="GO" id="GO:0090307">
    <property type="term" value="P:mitotic spindle assembly"/>
    <property type="evidence" value="ECO:0007669"/>
    <property type="project" value="TreeGrafter"/>
</dbReference>
<dbReference type="Pfam" id="PF21125">
    <property type="entry name" value="MPN_2A_DUB_like"/>
    <property type="match status" value="1"/>
</dbReference>
<evidence type="ECO:0008006" key="4">
    <source>
        <dbReference type="Google" id="ProtNLM"/>
    </source>
</evidence>
<dbReference type="InterPro" id="IPR023238">
    <property type="entry name" value="FAM175"/>
</dbReference>
<evidence type="ECO:0000313" key="2">
    <source>
        <dbReference type="EMBL" id="JAS08552.1"/>
    </source>
</evidence>
<protein>
    <recommendedName>
        <fullName evidence="4">MPN domain-containing protein</fullName>
    </recommendedName>
</protein>
<accession>A0A1B6DL46</accession>
<evidence type="ECO:0000256" key="1">
    <source>
        <dbReference type="SAM" id="MobiDB-lite"/>
    </source>
</evidence>
<evidence type="ECO:0000313" key="3">
    <source>
        <dbReference type="EMBL" id="JAS26362.1"/>
    </source>
</evidence>
<dbReference type="AlphaFoldDB" id="A0A1B6DL46"/>
<sequence>MNEVDYYYKMTGPSLSFLLADCEKSGSDQVGFLLGEDYNVLTKTVSDSEMSGEKMEKTIIVNSTMAINSPFLFCNNFGKVGRKNLKSLLGELEKDVVGWYSFRRNSNHVPLLRETLLHKQLWEYFSRISPCFLFCIVTASCNNTYSTHSYRYSFLNYSERFEPVSVSIINVGDISNTYRNTAMTSSSKIFQEIFDFNRGLKDVEIQEKVKIIKKCLQDEINSLAQKINEREIEIKRLKKEEKNNTNNCTDDESQRHGATSKTSTTVKPSFSNALKNSQSQKQIKKTTPQIQNTD</sequence>
<dbReference type="GO" id="GO:0005634">
    <property type="term" value="C:nucleus"/>
    <property type="evidence" value="ECO:0007669"/>
    <property type="project" value="TreeGrafter"/>
</dbReference>
<dbReference type="EMBL" id="GEDC01028746">
    <property type="protein sequence ID" value="JAS08552.1"/>
    <property type="molecule type" value="Transcribed_RNA"/>
</dbReference>
<dbReference type="GO" id="GO:0008017">
    <property type="term" value="F:microtubule binding"/>
    <property type="evidence" value="ECO:0007669"/>
    <property type="project" value="TreeGrafter"/>
</dbReference>
<gene>
    <name evidence="3" type="ORF">g.23444</name>
    <name evidence="2" type="ORF">g.23448</name>
</gene>
<dbReference type="PANTHER" id="PTHR31728:SF5">
    <property type="entry name" value="OS07G0540200 PROTEIN"/>
    <property type="match status" value="1"/>
</dbReference>
<feature type="region of interest" description="Disordered" evidence="1">
    <location>
        <begin position="243"/>
        <end position="294"/>
    </location>
</feature>
<proteinExistence type="predicted"/>